<organism evidence="3 4">
    <name type="scientific">Eragrostis curvula</name>
    <name type="common">weeping love grass</name>
    <dbReference type="NCBI Taxonomy" id="38414"/>
    <lineage>
        <taxon>Eukaryota</taxon>
        <taxon>Viridiplantae</taxon>
        <taxon>Streptophyta</taxon>
        <taxon>Embryophyta</taxon>
        <taxon>Tracheophyta</taxon>
        <taxon>Spermatophyta</taxon>
        <taxon>Magnoliopsida</taxon>
        <taxon>Liliopsida</taxon>
        <taxon>Poales</taxon>
        <taxon>Poaceae</taxon>
        <taxon>PACMAD clade</taxon>
        <taxon>Chloridoideae</taxon>
        <taxon>Eragrostideae</taxon>
        <taxon>Eragrostidinae</taxon>
        <taxon>Eragrostis</taxon>
    </lineage>
</organism>
<evidence type="ECO:0000259" key="2">
    <source>
        <dbReference type="SMART" id="SM00597"/>
    </source>
</evidence>
<dbReference type="InterPro" id="IPR012337">
    <property type="entry name" value="RNaseH-like_sf"/>
</dbReference>
<evidence type="ECO:0000256" key="1">
    <source>
        <dbReference type="SAM" id="MobiDB-lite"/>
    </source>
</evidence>
<dbReference type="PANTHER" id="PTHR11697">
    <property type="entry name" value="GENERAL TRANSCRIPTION FACTOR 2-RELATED ZINC FINGER PROTEIN"/>
    <property type="match status" value="1"/>
</dbReference>
<comment type="caution">
    <text evidence="3">The sequence shown here is derived from an EMBL/GenBank/DDBJ whole genome shotgun (WGS) entry which is preliminary data.</text>
</comment>
<reference evidence="3 4" key="1">
    <citation type="journal article" date="2019" name="Sci. Rep.">
        <title>A high-quality genome of Eragrostis curvula grass provides insights into Poaceae evolution and supports new strategies to enhance forage quality.</title>
        <authorList>
            <person name="Carballo J."/>
            <person name="Santos B.A.C.M."/>
            <person name="Zappacosta D."/>
            <person name="Garbus I."/>
            <person name="Selva J.P."/>
            <person name="Gallo C.A."/>
            <person name="Diaz A."/>
            <person name="Albertini E."/>
            <person name="Caccamo M."/>
            <person name="Echenique V."/>
        </authorList>
    </citation>
    <scope>NUCLEOTIDE SEQUENCE [LARGE SCALE GENOMIC DNA]</scope>
    <source>
        <strain evidence="4">cv. Victoria</strain>
        <tissue evidence="3">Leaf</tissue>
    </source>
</reference>
<feature type="compositionally biased region" description="Polar residues" evidence="1">
    <location>
        <begin position="64"/>
        <end position="73"/>
    </location>
</feature>
<dbReference type="Proteomes" id="UP000324897">
    <property type="component" value="Chromosome 2"/>
</dbReference>
<feature type="non-terminal residue" evidence="3">
    <location>
        <position position="1"/>
    </location>
</feature>
<keyword evidence="4" id="KW-1185">Reference proteome</keyword>
<evidence type="ECO:0000313" key="3">
    <source>
        <dbReference type="EMBL" id="TVU24535.1"/>
    </source>
</evidence>
<dbReference type="EMBL" id="RWGY01000013">
    <property type="protein sequence ID" value="TVU24535.1"/>
    <property type="molecule type" value="Genomic_DNA"/>
</dbReference>
<sequence>MKKRDGDIASLIRKMAAKKSASSSPSVPSTDAAAHGSSGENGPSIPFTDASRISGENVPLIPSTEAQQHEGSGSTPASSPPILPPPPPPPPPVYSPDHLPQDPADRLPIASYPINDQDAVRRAYIMKGPNKPCPQAFAKRKIGTRDRSFNIWWFHKYHWLEYSIKNDAAFCFVCFLFKKGGHQSPFTNNGWRNWNRDDALDKHVGKVGSLHNAAQERYISYLNPSAQIDDVIVGVDSEERRLYKIRLTYSLRCLRFLLNQGLAFRGHDESEESKNRGNFLELLKWLASNNEEVDKYVLNNAPRNCTLTCSDIQKEIIQCCAMETRRKILEDLGDDHYCILADEATDVSHRQQLAVCLRYVDKLGRPCEHFLGIVHVEDTTSLTLKNAIQDLLVGHHLTITQIRGQGYDGASNMRGEIKGLKTLFMKDSPSAYYVHCFAHQLQLVLVGVAKGNDECEWFFDQVTLLLSIVASSCKRHDMLRNVNLQNILKAIEYGEIHTGQGLNQEMGLARPGDTRWGSHYKTVVHIISMYPSILDVLVSLGNDVAQKTDWPKIRAMVLALESFDFIFSAHLMVTILGYTNELSLCLQRREQDILNALSLVSVAKNRMQQLRANGWVPFLQKVTLFCNQHGIQVPEMDANYVPFGRSPRHFPIQTNDDHFRRQIYIGIIDHIIQELDTRFDEVNMELLSCMTALNPSNSFASFDAIKVRRLAEFYPNDFSSSDLIRLEMQLDNYIDDMRREESFLALNNIVELSVKLVETKRDIVYDLVYLLIKLALILPVATASVERAFSAMNFVKNDMRNRMGDDLLDDCLVTFIEREIFFTVEENDIIESFMSIKRRRPNRNRNRN</sequence>
<dbReference type="InterPro" id="IPR008906">
    <property type="entry name" value="HATC_C_dom"/>
</dbReference>
<dbReference type="Pfam" id="PF05699">
    <property type="entry name" value="Dimer_Tnp_hAT"/>
    <property type="match status" value="1"/>
</dbReference>
<protein>
    <recommendedName>
        <fullName evidence="2">TTF-type domain-containing protein</fullName>
    </recommendedName>
</protein>
<dbReference type="SUPFAM" id="SSF53098">
    <property type="entry name" value="Ribonuclease H-like"/>
    <property type="match status" value="1"/>
</dbReference>
<feature type="compositionally biased region" description="Low complexity" evidence="1">
    <location>
        <begin position="18"/>
        <end position="34"/>
    </location>
</feature>
<dbReference type="InterPro" id="IPR055298">
    <property type="entry name" value="AtLOH3-like"/>
</dbReference>
<dbReference type="OrthoDB" id="632749at2759"/>
<dbReference type="InterPro" id="IPR025398">
    <property type="entry name" value="DUF4371"/>
</dbReference>
<dbReference type="Pfam" id="PF14291">
    <property type="entry name" value="DUF4371"/>
    <property type="match status" value="1"/>
</dbReference>
<dbReference type="PANTHER" id="PTHR11697:SF230">
    <property type="entry name" value="ZINC FINGER, MYM DOMAIN CONTAINING 1"/>
    <property type="match status" value="1"/>
</dbReference>
<proteinExistence type="predicted"/>
<dbReference type="Gramene" id="TVU24535">
    <property type="protein sequence ID" value="TVU24535"/>
    <property type="gene ID" value="EJB05_26977"/>
</dbReference>
<feature type="region of interest" description="Disordered" evidence="1">
    <location>
        <begin position="1"/>
        <end position="109"/>
    </location>
</feature>
<feature type="compositionally biased region" description="Pro residues" evidence="1">
    <location>
        <begin position="78"/>
        <end position="94"/>
    </location>
</feature>
<gene>
    <name evidence="3" type="ORF">EJB05_26977</name>
</gene>
<feature type="domain" description="TTF-type" evidence="2">
    <location>
        <begin position="145"/>
        <end position="231"/>
    </location>
</feature>
<dbReference type="SMART" id="SM00597">
    <property type="entry name" value="ZnF_TTF"/>
    <property type="match status" value="1"/>
</dbReference>
<accession>A0A5J9UM62</accession>
<evidence type="ECO:0000313" key="4">
    <source>
        <dbReference type="Proteomes" id="UP000324897"/>
    </source>
</evidence>
<dbReference type="GO" id="GO:0046983">
    <property type="term" value="F:protein dimerization activity"/>
    <property type="evidence" value="ECO:0007669"/>
    <property type="project" value="InterPro"/>
</dbReference>
<name>A0A5J9UM62_9POAL</name>
<dbReference type="InterPro" id="IPR006580">
    <property type="entry name" value="Znf_TTF"/>
</dbReference>
<dbReference type="AlphaFoldDB" id="A0A5J9UM62"/>